<dbReference type="STRING" id="36022.A0A061B211"/>
<dbReference type="PANTHER" id="PTHR11266:SF93">
    <property type="entry name" value="INTEGRAL MEMBRANE PROTEIN 25D9-6"/>
    <property type="match status" value="1"/>
</dbReference>
<evidence type="ECO:0000256" key="4">
    <source>
        <dbReference type="ARBA" id="ARBA00022989"/>
    </source>
</evidence>
<feature type="compositionally biased region" description="Polar residues" evidence="7">
    <location>
        <begin position="242"/>
        <end position="252"/>
    </location>
</feature>
<dbReference type="PANTHER" id="PTHR11266">
    <property type="entry name" value="PEROXISOMAL MEMBRANE PROTEIN 2, PXMP2 MPV17"/>
    <property type="match status" value="1"/>
</dbReference>
<keyword evidence="3 6" id="KW-0812">Transmembrane</keyword>
<reference evidence="8" key="1">
    <citation type="journal article" date="2014" name="Genome Announc.">
        <title>Genome sequence of the yeast Cyberlindnera fabianii (Hansenula fabianii).</title>
        <authorList>
            <person name="Freel K.C."/>
            <person name="Sarilar V."/>
            <person name="Neuveglise C."/>
            <person name="Devillers H."/>
            <person name="Friedrich A."/>
            <person name="Schacherer J."/>
        </authorList>
    </citation>
    <scope>NUCLEOTIDE SEQUENCE</scope>
    <source>
        <strain evidence="8">YJS4271</strain>
    </source>
</reference>
<dbReference type="Proteomes" id="UP000189513">
    <property type="component" value="Unassembled WGS sequence"/>
</dbReference>
<dbReference type="Pfam" id="PF04117">
    <property type="entry name" value="Mpv17_PMP22"/>
    <property type="match status" value="1"/>
</dbReference>
<dbReference type="GO" id="GO:0005778">
    <property type="term" value="C:peroxisomal membrane"/>
    <property type="evidence" value="ECO:0007669"/>
    <property type="project" value="TreeGrafter"/>
</dbReference>
<comment type="similarity">
    <text evidence="2 6">Belongs to the peroxisomal membrane protein PXMP2/4 family.</text>
</comment>
<gene>
    <name evidence="9" type="ORF">BON22_1186</name>
    <name evidence="8" type="ORF">CYFA0S_06e00342g</name>
</gene>
<dbReference type="VEuPathDB" id="FungiDB:BON22_1186"/>
<dbReference type="OrthoDB" id="860at2759"/>
<evidence type="ECO:0000313" key="9">
    <source>
        <dbReference type="EMBL" id="ONH68810.1"/>
    </source>
</evidence>
<name>A0A061B211_CYBFA</name>
<protein>
    <submittedName>
        <fullName evidence="8">CYFA0S06e00342g1_1</fullName>
    </submittedName>
    <submittedName>
        <fullName evidence="9">Peroxisomal membrane protein PMP22</fullName>
    </submittedName>
</protein>
<evidence type="ECO:0000256" key="5">
    <source>
        <dbReference type="ARBA" id="ARBA00023136"/>
    </source>
</evidence>
<evidence type="ECO:0000256" key="3">
    <source>
        <dbReference type="ARBA" id="ARBA00022692"/>
    </source>
</evidence>
<feature type="transmembrane region" description="Helical" evidence="6">
    <location>
        <begin position="65"/>
        <end position="84"/>
    </location>
</feature>
<keyword evidence="10" id="KW-1185">Reference proteome</keyword>
<evidence type="ECO:0000256" key="7">
    <source>
        <dbReference type="SAM" id="MobiDB-lite"/>
    </source>
</evidence>
<evidence type="ECO:0000313" key="8">
    <source>
        <dbReference type="EMBL" id="CDR41022.1"/>
    </source>
</evidence>
<organism evidence="8">
    <name type="scientific">Cyberlindnera fabianii</name>
    <name type="common">Yeast</name>
    <name type="synonym">Hansenula fabianii</name>
    <dbReference type="NCBI Taxonomy" id="36022"/>
    <lineage>
        <taxon>Eukaryota</taxon>
        <taxon>Fungi</taxon>
        <taxon>Dikarya</taxon>
        <taxon>Ascomycota</taxon>
        <taxon>Saccharomycotina</taxon>
        <taxon>Saccharomycetes</taxon>
        <taxon>Phaffomycetales</taxon>
        <taxon>Phaffomycetaceae</taxon>
        <taxon>Cyberlindnera</taxon>
    </lineage>
</organism>
<keyword evidence="4 6" id="KW-1133">Transmembrane helix</keyword>
<feature type="compositionally biased region" description="Basic and acidic residues" evidence="7">
    <location>
        <begin position="222"/>
        <end position="241"/>
    </location>
</feature>
<accession>A0A061B211</accession>
<evidence type="ECO:0000313" key="10">
    <source>
        <dbReference type="Proteomes" id="UP000189513"/>
    </source>
</evidence>
<keyword evidence="5 6" id="KW-0472">Membrane</keyword>
<feature type="transmembrane region" description="Helical" evidence="6">
    <location>
        <begin position="104"/>
        <end position="127"/>
    </location>
</feature>
<dbReference type="InterPro" id="IPR007248">
    <property type="entry name" value="Mpv17_PMP22"/>
</dbReference>
<proteinExistence type="inferred from homology"/>
<evidence type="ECO:0000256" key="6">
    <source>
        <dbReference type="RuleBase" id="RU363053"/>
    </source>
</evidence>
<evidence type="ECO:0000256" key="2">
    <source>
        <dbReference type="ARBA" id="ARBA00006824"/>
    </source>
</evidence>
<dbReference type="EMBL" id="MPUK01000002">
    <property type="protein sequence ID" value="ONH68810.1"/>
    <property type="molecule type" value="Genomic_DNA"/>
</dbReference>
<feature type="transmembrane region" description="Helical" evidence="6">
    <location>
        <begin position="22"/>
        <end position="44"/>
    </location>
</feature>
<dbReference type="OMA" id="HYGYQWL"/>
<sequence length="252" mass="28442">MAKPQSLPLSARYLLALQKNPLLTKSITGAALAVLNEIIARVVSRQLNITQIKNLKITHPVDFKLVLFALYSFIVATPVSHYGYQWLNKIFKPPLSPRQKILQIITSMATITPVASTLFVAFVALMNMKPAIQSISREEINRAIANIKESWKKSLLTVLKSSWLTGPIAVAFCQKFVPVELWTVFTTVCYFFLGTAQNTMLKIRTKKQQEYLKKRDEVVKDVTKETEKNEDKVDAESEVLRESTSTGATKHE</sequence>
<dbReference type="AlphaFoldDB" id="A0A061B211"/>
<dbReference type="EMBL" id="LK052891">
    <property type="protein sequence ID" value="CDR41022.1"/>
    <property type="molecule type" value="Genomic_DNA"/>
</dbReference>
<feature type="region of interest" description="Disordered" evidence="7">
    <location>
        <begin position="222"/>
        <end position="252"/>
    </location>
</feature>
<reference evidence="10" key="2">
    <citation type="journal article" date="2017" name="Genome Announc.">
        <title>Genome sequences of Cyberlindnera fabianii 65, Pichia kudriavzevii 129, and Saccharomyces cerevisiae 131 isolated from fermented masau fruits in Zimbabwe.</title>
        <authorList>
            <person name="van Rijswijck I.M.H."/>
            <person name="Derks M.F.L."/>
            <person name="Abee T."/>
            <person name="de Ridder D."/>
            <person name="Smid E.J."/>
        </authorList>
    </citation>
    <scope>NUCLEOTIDE SEQUENCE [LARGE SCALE GENOMIC DNA]</scope>
    <source>
        <strain evidence="10">65</strain>
    </source>
</reference>
<evidence type="ECO:0000256" key="1">
    <source>
        <dbReference type="ARBA" id="ARBA00004141"/>
    </source>
</evidence>
<reference evidence="9" key="3">
    <citation type="submission" date="2017-01" db="EMBL/GenBank/DDBJ databases">
        <authorList>
            <person name="Mah S.A."/>
            <person name="Swanson W.J."/>
            <person name="Moy G.W."/>
            <person name="Vacquier V.D."/>
        </authorList>
    </citation>
    <scope>NUCLEOTIDE SEQUENCE [LARGE SCALE GENOMIC DNA]</scope>
    <source>
        <strain evidence="9">65</strain>
    </source>
</reference>
<comment type="subcellular location">
    <subcellularLocation>
        <location evidence="1">Membrane</location>
        <topology evidence="1">Multi-pass membrane protein</topology>
    </subcellularLocation>
</comment>